<dbReference type="GO" id="GO:0005829">
    <property type="term" value="C:cytosol"/>
    <property type="evidence" value="ECO:0007669"/>
    <property type="project" value="TreeGrafter"/>
</dbReference>
<dbReference type="Gene3D" id="3.40.50.2300">
    <property type="match status" value="1"/>
</dbReference>
<keyword evidence="1 6" id="KW-0597">Phosphoprotein</keyword>
<evidence type="ECO:0000256" key="2">
    <source>
        <dbReference type="ARBA" id="ARBA00023012"/>
    </source>
</evidence>
<dbReference type="GO" id="GO:0012505">
    <property type="term" value="C:endomembrane system"/>
    <property type="evidence" value="ECO:0007669"/>
    <property type="project" value="UniProtKB-ARBA"/>
</dbReference>
<dbReference type="InterPro" id="IPR001789">
    <property type="entry name" value="Sig_transdc_resp-reg_receiver"/>
</dbReference>
<feature type="repeat" description="TPR" evidence="7">
    <location>
        <begin position="234"/>
        <end position="267"/>
    </location>
</feature>
<dbReference type="Gene3D" id="1.25.40.10">
    <property type="entry name" value="Tetratricopeptide repeat domain"/>
    <property type="match status" value="1"/>
</dbReference>
<organism evidence="9 10">
    <name type="scientific">Agaribacter marinus</name>
    <dbReference type="NCBI Taxonomy" id="1431249"/>
    <lineage>
        <taxon>Bacteria</taxon>
        <taxon>Pseudomonadati</taxon>
        <taxon>Pseudomonadota</taxon>
        <taxon>Gammaproteobacteria</taxon>
        <taxon>Alteromonadales</taxon>
        <taxon>Alteromonadaceae</taxon>
        <taxon>Agaribacter</taxon>
    </lineage>
</organism>
<dbReference type="InterPro" id="IPR011006">
    <property type="entry name" value="CheY-like_superfamily"/>
</dbReference>
<keyword evidence="10" id="KW-1185">Reference proteome</keyword>
<evidence type="ECO:0000313" key="10">
    <source>
        <dbReference type="Proteomes" id="UP001156601"/>
    </source>
</evidence>
<dbReference type="PROSITE" id="PS50005">
    <property type="entry name" value="TPR"/>
    <property type="match status" value="1"/>
</dbReference>
<evidence type="ECO:0000256" key="5">
    <source>
        <dbReference type="ARBA" id="ARBA00023163"/>
    </source>
</evidence>
<dbReference type="GO" id="GO:0000156">
    <property type="term" value="F:phosphorelay response regulator activity"/>
    <property type="evidence" value="ECO:0007669"/>
    <property type="project" value="TreeGrafter"/>
</dbReference>
<evidence type="ECO:0000256" key="7">
    <source>
        <dbReference type="PROSITE-ProRule" id="PRU00339"/>
    </source>
</evidence>
<protein>
    <submittedName>
        <fullName evidence="9">Response regulator</fullName>
    </submittedName>
</protein>
<dbReference type="InterPro" id="IPR015374">
    <property type="entry name" value="ChAPs"/>
</dbReference>
<evidence type="ECO:0000256" key="4">
    <source>
        <dbReference type="ARBA" id="ARBA00023125"/>
    </source>
</evidence>
<dbReference type="RefSeq" id="WP_284216632.1">
    <property type="nucleotide sequence ID" value="NZ_BSOT01000005.1"/>
</dbReference>
<evidence type="ECO:0000313" key="9">
    <source>
        <dbReference type="EMBL" id="GLR70330.1"/>
    </source>
</evidence>
<dbReference type="Proteomes" id="UP001156601">
    <property type="component" value="Unassembled WGS sequence"/>
</dbReference>
<keyword evidence="7" id="KW-0802">TPR repeat</keyword>
<dbReference type="Pfam" id="PF00072">
    <property type="entry name" value="Response_reg"/>
    <property type="match status" value="1"/>
</dbReference>
<dbReference type="PANTHER" id="PTHR48111">
    <property type="entry name" value="REGULATOR OF RPOS"/>
    <property type="match status" value="1"/>
</dbReference>
<name>A0AA37T282_9ALTE</name>
<dbReference type="Pfam" id="PF09295">
    <property type="entry name" value="ChAPs"/>
    <property type="match status" value="1"/>
</dbReference>
<keyword evidence="5" id="KW-0804">Transcription</keyword>
<dbReference type="GO" id="GO:0000976">
    <property type="term" value="F:transcription cis-regulatory region binding"/>
    <property type="evidence" value="ECO:0007669"/>
    <property type="project" value="TreeGrafter"/>
</dbReference>
<feature type="modified residue" description="4-aspartylphosphate" evidence="6">
    <location>
        <position position="60"/>
    </location>
</feature>
<evidence type="ECO:0000259" key="8">
    <source>
        <dbReference type="PROSITE" id="PS50110"/>
    </source>
</evidence>
<dbReference type="GO" id="GO:0032993">
    <property type="term" value="C:protein-DNA complex"/>
    <property type="evidence" value="ECO:0007669"/>
    <property type="project" value="TreeGrafter"/>
</dbReference>
<evidence type="ECO:0000256" key="1">
    <source>
        <dbReference type="ARBA" id="ARBA00022553"/>
    </source>
</evidence>
<keyword evidence="4" id="KW-0238">DNA-binding</keyword>
<dbReference type="GO" id="GO:0006355">
    <property type="term" value="P:regulation of DNA-templated transcription"/>
    <property type="evidence" value="ECO:0007669"/>
    <property type="project" value="TreeGrafter"/>
</dbReference>
<sequence>MEKLDYSDKRCLVVEDRRPFLLLLKGLLSNLGAKRIATELSAEAGLKACKNTRYDIIICDLHLGANRKNGFELLEEVRKRRLVKPSTVFIMISGDSARGMVLGSIEKQPDDYLIKPFSQAQLNSRITRATARRITLASLYSQIDYEKYDLAIENCKHFLEVEPRYTSHCLKMLVNLYWKTKKFDAAEKVLQKILDERPMHWAACSMAKTQLLMQNYEDAIDIGKKVIDNSANSVEAYDIVAEAYLQLDKKPEALKYIQDALSLSPLSIERHFSVCEIARENDDYELAMASAKSIYDLSQRSVHKNVNHLCGYVRSILDVAENTNDKKAKNRHMQETLLTMQRLQNDDLVNRKQDDFDFKIFESIVVARMQLLDGKQTEAKRSLEEAQIRIEKEFTEYPISMAADSLKLMIDMGDFEEANKLVKLLKKNTHKIDDAIQYLMNTELENAEVSRNKYIEHTKKGIALYSNGNFKSAYDEFKQAKTVAPLNIGVNLNLLQCTVKLIKSVNKPEEGLLSEARETHRFVKNMPLKNTHLKKYEEMKTEVEETIGA</sequence>
<feature type="domain" description="Response regulatory" evidence="8">
    <location>
        <begin position="10"/>
        <end position="130"/>
    </location>
</feature>
<accession>A0AA37T282</accession>
<dbReference type="SUPFAM" id="SSF48452">
    <property type="entry name" value="TPR-like"/>
    <property type="match status" value="1"/>
</dbReference>
<dbReference type="SUPFAM" id="SSF52172">
    <property type="entry name" value="CheY-like"/>
    <property type="match status" value="1"/>
</dbReference>
<dbReference type="EMBL" id="BSOT01000005">
    <property type="protein sequence ID" value="GLR70330.1"/>
    <property type="molecule type" value="Genomic_DNA"/>
</dbReference>
<evidence type="ECO:0000256" key="3">
    <source>
        <dbReference type="ARBA" id="ARBA00023015"/>
    </source>
</evidence>
<dbReference type="InterPro" id="IPR011990">
    <property type="entry name" value="TPR-like_helical_dom_sf"/>
</dbReference>
<evidence type="ECO:0000256" key="6">
    <source>
        <dbReference type="PROSITE-ProRule" id="PRU00169"/>
    </source>
</evidence>
<dbReference type="PANTHER" id="PTHR48111:SF1">
    <property type="entry name" value="TWO-COMPONENT RESPONSE REGULATOR ORR33"/>
    <property type="match status" value="1"/>
</dbReference>
<dbReference type="SMART" id="SM00028">
    <property type="entry name" value="TPR"/>
    <property type="match status" value="4"/>
</dbReference>
<gene>
    <name evidence="9" type="ORF">GCM10007852_12380</name>
</gene>
<reference evidence="9" key="2">
    <citation type="submission" date="2023-01" db="EMBL/GenBank/DDBJ databases">
        <title>Draft genome sequence of Agaribacter marinus strain NBRC 110023.</title>
        <authorList>
            <person name="Sun Q."/>
            <person name="Mori K."/>
        </authorList>
    </citation>
    <scope>NUCLEOTIDE SEQUENCE</scope>
    <source>
        <strain evidence="9">NBRC 110023</strain>
    </source>
</reference>
<comment type="caution">
    <text evidence="9">The sequence shown here is derived from an EMBL/GenBank/DDBJ whole genome shotgun (WGS) entry which is preliminary data.</text>
</comment>
<keyword evidence="3" id="KW-0805">Transcription regulation</keyword>
<reference evidence="9" key="1">
    <citation type="journal article" date="2014" name="Int. J. Syst. Evol. Microbiol.">
        <title>Complete genome sequence of Corynebacterium casei LMG S-19264T (=DSM 44701T), isolated from a smear-ripened cheese.</title>
        <authorList>
            <consortium name="US DOE Joint Genome Institute (JGI-PGF)"/>
            <person name="Walter F."/>
            <person name="Albersmeier A."/>
            <person name="Kalinowski J."/>
            <person name="Ruckert C."/>
        </authorList>
    </citation>
    <scope>NUCLEOTIDE SEQUENCE</scope>
    <source>
        <strain evidence="9">NBRC 110023</strain>
    </source>
</reference>
<dbReference type="GO" id="GO:0016192">
    <property type="term" value="P:vesicle-mediated transport"/>
    <property type="evidence" value="ECO:0007669"/>
    <property type="project" value="UniProtKB-ARBA"/>
</dbReference>
<proteinExistence type="predicted"/>
<dbReference type="InterPro" id="IPR019734">
    <property type="entry name" value="TPR_rpt"/>
</dbReference>
<dbReference type="SMART" id="SM00448">
    <property type="entry name" value="REC"/>
    <property type="match status" value="1"/>
</dbReference>
<dbReference type="InterPro" id="IPR039420">
    <property type="entry name" value="WalR-like"/>
</dbReference>
<dbReference type="AlphaFoldDB" id="A0AA37T282"/>
<keyword evidence="2" id="KW-0902">Two-component regulatory system</keyword>
<dbReference type="PROSITE" id="PS50110">
    <property type="entry name" value="RESPONSE_REGULATORY"/>
    <property type="match status" value="1"/>
</dbReference>